<dbReference type="InterPro" id="IPR011250">
    <property type="entry name" value="OMP/PagP_B-barrel"/>
</dbReference>
<accession>A0A0A2ZS62</accession>
<name>A0A0A2ZS62_9PAST</name>
<gene>
    <name evidence="4" type="ORF">IO48_09935</name>
</gene>
<dbReference type="Pfam" id="PF08794">
    <property type="entry name" value="FHBP_C"/>
    <property type="match status" value="1"/>
</dbReference>
<dbReference type="SUPFAM" id="SSF56925">
    <property type="entry name" value="OMPA-like"/>
    <property type="match status" value="1"/>
</dbReference>
<evidence type="ECO:0000259" key="3">
    <source>
        <dbReference type="Pfam" id="PF08794"/>
    </source>
</evidence>
<dbReference type="InterPro" id="IPR027417">
    <property type="entry name" value="P-loop_NTPase"/>
</dbReference>
<evidence type="ECO:0000313" key="5">
    <source>
        <dbReference type="Proteomes" id="UP000030554"/>
    </source>
</evidence>
<dbReference type="Gene3D" id="2.40.160.90">
    <property type="match status" value="1"/>
</dbReference>
<protein>
    <recommendedName>
        <fullName evidence="3">Factor H binding protein-like C-terminal domain-containing protein</fullName>
    </recommendedName>
</protein>
<reference evidence="4 5" key="1">
    <citation type="submission" date="2014-07" db="EMBL/GenBank/DDBJ databases">
        <title>Chaperone-usher fimbriae in a diverse selection of Gallibacterium genomes.</title>
        <authorList>
            <person name="Kudirkiene E."/>
            <person name="Bager R.J."/>
            <person name="Johnson T.J."/>
            <person name="Bojesen A.M."/>
        </authorList>
    </citation>
    <scope>NUCLEOTIDE SEQUENCE [LARGE SCALE GENOMIC DNA]</scope>
    <source>
        <strain evidence="4 5">4895</strain>
    </source>
</reference>
<evidence type="ECO:0000256" key="1">
    <source>
        <dbReference type="SAM" id="Coils"/>
    </source>
</evidence>
<dbReference type="Gene3D" id="3.40.50.300">
    <property type="entry name" value="P-loop containing nucleotide triphosphate hydrolases"/>
    <property type="match status" value="1"/>
</dbReference>
<dbReference type="AlphaFoldDB" id="A0A0A2ZS62"/>
<dbReference type="InterPro" id="IPR014902">
    <property type="entry name" value="FHBP-like_C"/>
</dbReference>
<feature type="compositionally biased region" description="Polar residues" evidence="2">
    <location>
        <begin position="44"/>
        <end position="57"/>
    </location>
</feature>
<feature type="domain" description="Factor H binding protein-like C-terminal" evidence="3">
    <location>
        <begin position="283"/>
        <end position="370"/>
    </location>
</feature>
<comment type="caution">
    <text evidence="4">The sequence shown here is derived from an EMBL/GenBank/DDBJ whole genome shotgun (WGS) entry which is preliminary data.</text>
</comment>
<evidence type="ECO:0000313" key="4">
    <source>
        <dbReference type="EMBL" id="KGQ59881.1"/>
    </source>
</evidence>
<proteinExistence type="predicted"/>
<organism evidence="4 5">
    <name type="scientific">Gallibacterium anatis 4895</name>
    <dbReference type="NCBI Taxonomy" id="1396510"/>
    <lineage>
        <taxon>Bacteria</taxon>
        <taxon>Pseudomonadati</taxon>
        <taxon>Pseudomonadota</taxon>
        <taxon>Gammaproteobacteria</taxon>
        <taxon>Pasteurellales</taxon>
        <taxon>Pasteurellaceae</taxon>
        <taxon>Gallibacterium</taxon>
    </lineage>
</organism>
<dbReference type="EMBL" id="JPJQ01000051">
    <property type="protein sequence ID" value="KGQ59881.1"/>
    <property type="molecule type" value="Genomic_DNA"/>
</dbReference>
<evidence type="ECO:0000256" key="2">
    <source>
        <dbReference type="SAM" id="MobiDB-lite"/>
    </source>
</evidence>
<feature type="coiled-coil region" evidence="1">
    <location>
        <begin position="63"/>
        <end position="171"/>
    </location>
</feature>
<feature type="region of interest" description="Disordered" evidence="2">
    <location>
        <begin position="34"/>
        <end position="60"/>
    </location>
</feature>
<dbReference type="RefSeq" id="WP_039164308.1">
    <property type="nucleotide sequence ID" value="NZ_JPJQ01000051.1"/>
</dbReference>
<keyword evidence="1" id="KW-0175">Coiled coil</keyword>
<sequence>MGEKNDLQKINYYQCDCFSFNRLWGGGSNNIDRSNVEPIIPNHPQDQTNNLSTSTDTTQKDKLKKAQAELEILKRSQTETQNKLTETSNSLKKTEENLARKTAEFEHLKNSQATTEKQLTDAFNSLKQVQSDLKEKERVFKELQIQNQHITAQLESKLQALSETHQKLTEREQLIEIINQKMSDTVESMGATLDNPWLMEKPINHDQLSQNQLYTQPVMALYPLGEDSEGMLVGDRYLYKQQYSVVYARNWLASLPDGVLSKGGRFSVNGIGNLLSEDEPTILPSEGSATYRGKAFNANNMGNLTYRVDFEQRTGQGEITNFSNNIGHITLHQGSINDQEIKADASMAGGITGKYTLGFFGPNGEEIAGDLYIDSSLDNSIPANGGTRKKYEAKNRGVAFGLAAQKESQQ</sequence>
<dbReference type="Proteomes" id="UP000030554">
    <property type="component" value="Unassembled WGS sequence"/>
</dbReference>